<evidence type="ECO:0000256" key="1">
    <source>
        <dbReference type="SAM" id="Phobius"/>
    </source>
</evidence>
<feature type="transmembrane region" description="Helical" evidence="1">
    <location>
        <begin position="99"/>
        <end position="121"/>
    </location>
</feature>
<dbReference type="AlphaFoldDB" id="A0AAV4RRF5"/>
<keyword evidence="1" id="KW-0472">Membrane</keyword>
<keyword evidence="3" id="KW-1185">Reference proteome</keyword>
<accession>A0AAV4RRF5</accession>
<dbReference type="EMBL" id="BPLR01008271">
    <property type="protein sequence ID" value="GIY23406.1"/>
    <property type="molecule type" value="Genomic_DNA"/>
</dbReference>
<keyword evidence="1" id="KW-0812">Transmembrane</keyword>
<evidence type="ECO:0000313" key="2">
    <source>
        <dbReference type="EMBL" id="GIY23406.1"/>
    </source>
</evidence>
<feature type="transmembrane region" description="Helical" evidence="1">
    <location>
        <begin position="55"/>
        <end position="79"/>
    </location>
</feature>
<sequence>MSPVQAVVDKSNFCRPLLKVPEYHFWDMGLIHIGVTYDWVDQQSQSWKYIHAGQLWVLFAIYSYSVCLLFFFFFLLVFIPDIFIGSPTGVCCASGLNHFGHMLPLPFAYGLYVSLFFFAFFPKKKEEEKGREGSSKKGKEEEEGARERLSVSSVPVSFCKQIMNSIRWCCAEGIRPAGRPLMDSRH</sequence>
<keyword evidence="1" id="KW-1133">Transmembrane helix</keyword>
<proteinExistence type="predicted"/>
<gene>
    <name evidence="2" type="ORF">CEXT_435031</name>
</gene>
<comment type="caution">
    <text evidence="2">The sequence shown here is derived from an EMBL/GenBank/DDBJ whole genome shotgun (WGS) entry which is preliminary data.</text>
</comment>
<reference evidence="2 3" key="1">
    <citation type="submission" date="2021-06" db="EMBL/GenBank/DDBJ databases">
        <title>Caerostris extrusa draft genome.</title>
        <authorList>
            <person name="Kono N."/>
            <person name="Arakawa K."/>
        </authorList>
    </citation>
    <scope>NUCLEOTIDE SEQUENCE [LARGE SCALE GENOMIC DNA]</scope>
</reference>
<evidence type="ECO:0000313" key="3">
    <source>
        <dbReference type="Proteomes" id="UP001054945"/>
    </source>
</evidence>
<dbReference type="Proteomes" id="UP001054945">
    <property type="component" value="Unassembled WGS sequence"/>
</dbReference>
<name>A0AAV4RRF5_CAEEX</name>
<protein>
    <submittedName>
        <fullName evidence="2">Uncharacterized protein</fullName>
    </submittedName>
</protein>
<organism evidence="2 3">
    <name type="scientific">Caerostris extrusa</name>
    <name type="common">Bark spider</name>
    <name type="synonym">Caerostris bankana</name>
    <dbReference type="NCBI Taxonomy" id="172846"/>
    <lineage>
        <taxon>Eukaryota</taxon>
        <taxon>Metazoa</taxon>
        <taxon>Ecdysozoa</taxon>
        <taxon>Arthropoda</taxon>
        <taxon>Chelicerata</taxon>
        <taxon>Arachnida</taxon>
        <taxon>Araneae</taxon>
        <taxon>Araneomorphae</taxon>
        <taxon>Entelegynae</taxon>
        <taxon>Araneoidea</taxon>
        <taxon>Araneidae</taxon>
        <taxon>Caerostris</taxon>
    </lineage>
</organism>